<protein>
    <submittedName>
        <fullName evidence="1">Uncharacterized protein</fullName>
    </submittedName>
</protein>
<sequence>MNCRSDNTHKSPLIKMAWDFPTGEPRTKIFKKMAWGPPKFHTRPFRSGMDIKGNPAPRKFLKKGVTLIRVCSLAGRRKRGGDKRAPPPEPYQATCLQHWEGVLGGPPKAPCPHVDEDKGLIPTTLARWLWGSAGGGLIGIWKPSLTRGPLDTFVPPYHFTLGGQDLGVPLLKGASRFR</sequence>
<name>A0A2G9QGK0_AQUCT</name>
<keyword evidence="2" id="KW-1185">Reference proteome</keyword>
<evidence type="ECO:0000313" key="1">
    <source>
        <dbReference type="EMBL" id="PIO14748.1"/>
    </source>
</evidence>
<dbReference type="Proteomes" id="UP000228934">
    <property type="component" value="Unassembled WGS sequence"/>
</dbReference>
<dbReference type="AlphaFoldDB" id="A0A2G9QGK0"/>
<organism evidence="1 2">
    <name type="scientific">Aquarana catesbeiana</name>
    <name type="common">American bullfrog</name>
    <name type="synonym">Rana catesbeiana</name>
    <dbReference type="NCBI Taxonomy" id="8400"/>
    <lineage>
        <taxon>Eukaryota</taxon>
        <taxon>Metazoa</taxon>
        <taxon>Chordata</taxon>
        <taxon>Craniata</taxon>
        <taxon>Vertebrata</taxon>
        <taxon>Euteleostomi</taxon>
        <taxon>Amphibia</taxon>
        <taxon>Batrachia</taxon>
        <taxon>Anura</taxon>
        <taxon>Neobatrachia</taxon>
        <taxon>Ranoidea</taxon>
        <taxon>Ranidae</taxon>
        <taxon>Aquarana</taxon>
    </lineage>
</organism>
<accession>A0A2G9QGK0</accession>
<evidence type="ECO:0000313" key="2">
    <source>
        <dbReference type="Proteomes" id="UP000228934"/>
    </source>
</evidence>
<reference evidence="2" key="1">
    <citation type="journal article" date="2017" name="Nat. Commun.">
        <title>The North American bullfrog draft genome provides insight into hormonal regulation of long noncoding RNA.</title>
        <authorList>
            <person name="Hammond S.A."/>
            <person name="Warren R.L."/>
            <person name="Vandervalk B.P."/>
            <person name="Kucuk E."/>
            <person name="Khan H."/>
            <person name="Gibb E.A."/>
            <person name="Pandoh P."/>
            <person name="Kirk H."/>
            <person name="Zhao Y."/>
            <person name="Jones M."/>
            <person name="Mungall A.J."/>
            <person name="Coope R."/>
            <person name="Pleasance S."/>
            <person name="Moore R.A."/>
            <person name="Holt R.A."/>
            <person name="Round J.M."/>
            <person name="Ohora S."/>
            <person name="Walle B.V."/>
            <person name="Veldhoen N."/>
            <person name="Helbing C.C."/>
            <person name="Birol I."/>
        </authorList>
    </citation>
    <scope>NUCLEOTIDE SEQUENCE [LARGE SCALE GENOMIC DNA]</scope>
</reference>
<dbReference type="EMBL" id="KV984772">
    <property type="protein sequence ID" value="PIO14748.1"/>
    <property type="molecule type" value="Genomic_DNA"/>
</dbReference>
<gene>
    <name evidence="1" type="ORF">AB205_0049350</name>
</gene>
<proteinExistence type="predicted"/>